<evidence type="ECO:0000313" key="1">
    <source>
        <dbReference type="Proteomes" id="UP000095286"/>
    </source>
</evidence>
<accession>A0AC35TNY4</accession>
<dbReference type="Proteomes" id="UP000095286">
    <property type="component" value="Unplaced"/>
</dbReference>
<reference evidence="2" key="1">
    <citation type="submission" date="2016-11" db="UniProtKB">
        <authorList>
            <consortium name="WormBaseParasite"/>
        </authorList>
    </citation>
    <scope>IDENTIFICATION</scope>
    <source>
        <strain evidence="2">KR3021</strain>
    </source>
</reference>
<sequence length="553" mass="62332">MYKFLILFAAVLQCVSPWFYGRPDPGASSQGGVWPLPLNFTTYDGTAPLTIDPGSFKFLYNSNCDIIDKAVKRYTKWMFPNPSTKLVGKADLIMVHISFTGKCDSSYPQADMDESYTISVTPGSSAALISANEVWGALRALESFSQLVYLGLNNTYVVRCASIYDKPRFGYRGAMLDTSRHWVSINVLKKMLDLMSMNKMNVFHWHLVDSESFPYVSTKFPDLSRLGAYSEKHIYSPSDVQSVISHARLRGIRVVPEFDTPGHTGAWWGQSNLLSKCYDHTGANNILANIIDPTKPENLQFVKDFFAEALTVFKDNSMHFGGDETSSYMLECWARNPDVTAWMQANGMGTDTSQLLNYFFKSLVKSVQDSRKGTQMIFWQEVLDMGVAPPNSIAHVWKGDNMDEIMNEMATVTGNGHQAILSSCWYLSFIKYGAVWDSVTGDNMRSTGMYYQCDPTNFKGTQAQKDLVLGGVAALWSEFVDGTNMVQNFFPRASAVAERLWSEAKQTQDPDAAWPRLHEHRCRMMNRGYEVQPPNNPDYCPNEWQPAYVDVDI</sequence>
<dbReference type="WBParaSite" id="RSKR_0000248500.1">
    <property type="protein sequence ID" value="RSKR_0000248500.1"/>
    <property type="gene ID" value="RSKR_0000248500"/>
</dbReference>
<protein>
    <submittedName>
        <fullName evidence="2">Beta-hexosaminidase</fullName>
    </submittedName>
</protein>
<organism evidence="1 2">
    <name type="scientific">Rhabditophanes sp. KR3021</name>
    <dbReference type="NCBI Taxonomy" id="114890"/>
    <lineage>
        <taxon>Eukaryota</taxon>
        <taxon>Metazoa</taxon>
        <taxon>Ecdysozoa</taxon>
        <taxon>Nematoda</taxon>
        <taxon>Chromadorea</taxon>
        <taxon>Rhabditida</taxon>
        <taxon>Tylenchina</taxon>
        <taxon>Panagrolaimomorpha</taxon>
        <taxon>Strongyloidoidea</taxon>
        <taxon>Alloionematidae</taxon>
        <taxon>Rhabditophanes</taxon>
    </lineage>
</organism>
<proteinExistence type="predicted"/>
<name>A0AC35TNY4_9BILA</name>
<evidence type="ECO:0000313" key="2">
    <source>
        <dbReference type="WBParaSite" id="RSKR_0000248500.1"/>
    </source>
</evidence>